<evidence type="ECO:0000256" key="1">
    <source>
        <dbReference type="SAM" id="MobiDB-lite"/>
    </source>
</evidence>
<feature type="region of interest" description="Disordered" evidence="1">
    <location>
        <begin position="144"/>
        <end position="222"/>
    </location>
</feature>
<proteinExistence type="predicted"/>
<comment type="caution">
    <text evidence="2">The sequence shown here is derived from an EMBL/GenBank/DDBJ whole genome shotgun (WGS) entry which is preliminary data.</text>
</comment>
<protein>
    <submittedName>
        <fullName evidence="2">Uncharacterized protein</fullName>
    </submittedName>
</protein>
<keyword evidence="3" id="KW-1185">Reference proteome</keyword>
<evidence type="ECO:0000313" key="3">
    <source>
        <dbReference type="Proteomes" id="UP000027361"/>
    </source>
</evidence>
<dbReference type="Proteomes" id="UP000027361">
    <property type="component" value="Unassembled WGS sequence"/>
</dbReference>
<dbReference type="AlphaFoldDB" id="A0A066VNY1"/>
<dbReference type="OrthoDB" id="73890at2759"/>
<organism evidence="2 3">
    <name type="scientific">Tilletiaria anomala (strain ATCC 24038 / CBS 436.72 / UBC 951)</name>
    <dbReference type="NCBI Taxonomy" id="1037660"/>
    <lineage>
        <taxon>Eukaryota</taxon>
        <taxon>Fungi</taxon>
        <taxon>Dikarya</taxon>
        <taxon>Basidiomycota</taxon>
        <taxon>Ustilaginomycotina</taxon>
        <taxon>Exobasidiomycetes</taxon>
        <taxon>Georgefischeriales</taxon>
        <taxon>Tilletiariaceae</taxon>
        <taxon>Tilletiaria</taxon>
    </lineage>
</organism>
<gene>
    <name evidence="2" type="ORF">K437DRAFT_257492</name>
</gene>
<dbReference type="EMBL" id="JMSN01000061">
    <property type="protein sequence ID" value="KDN43432.1"/>
    <property type="molecule type" value="Genomic_DNA"/>
</dbReference>
<dbReference type="STRING" id="1037660.A0A066VNY1"/>
<feature type="region of interest" description="Disordered" evidence="1">
    <location>
        <begin position="238"/>
        <end position="263"/>
    </location>
</feature>
<dbReference type="CDD" id="cd09271">
    <property type="entry name" value="RNase_H2-C"/>
    <property type="match status" value="1"/>
</dbReference>
<name>A0A066VNY1_TILAU</name>
<dbReference type="OMA" id="GPIDKGD"/>
<dbReference type="PANTHER" id="PTHR47204:SF1">
    <property type="entry name" value="RIBONUCLEASE H2 SUBUNIT C"/>
    <property type="match status" value="1"/>
</dbReference>
<dbReference type="Gene3D" id="2.40.128.680">
    <property type="match status" value="1"/>
</dbReference>
<dbReference type="PANTHER" id="PTHR47204">
    <property type="entry name" value="OS02G0168900 PROTEIN"/>
    <property type="match status" value="1"/>
</dbReference>
<dbReference type="RefSeq" id="XP_013242385.1">
    <property type="nucleotide sequence ID" value="XM_013386931.1"/>
</dbReference>
<evidence type="ECO:0000313" key="2">
    <source>
        <dbReference type="EMBL" id="KDN43432.1"/>
    </source>
</evidence>
<dbReference type="GO" id="GO:0032299">
    <property type="term" value="C:ribonuclease H2 complex"/>
    <property type="evidence" value="ECO:0007669"/>
    <property type="project" value="InterPro"/>
</dbReference>
<dbReference type="InterPro" id="IPR013924">
    <property type="entry name" value="RNase_H2_suC"/>
</dbReference>
<dbReference type="GO" id="GO:0006401">
    <property type="term" value="P:RNA catabolic process"/>
    <property type="evidence" value="ECO:0007669"/>
    <property type="project" value="InterPro"/>
</dbReference>
<dbReference type="HOGENOM" id="CLU_071098_0_0_1"/>
<dbReference type="Pfam" id="PF08615">
    <property type="entry name" value="RNase_H2_suC"/>
    <property type="match status" value="1"/>
</dbReference>
<sequence length="313" mass="33582">MPALPTILIGRPRDPKAPSAPNSLDCNGRRHDQPSSVQPHLMPFTISYSGPAPVGPFMVMTPAPVEQPVTSAAIANEAALKAEQGPNSESLCKGGGHLSISGEECYESAFRGRGIHGTPLSLPPGWTGVVLDVPVAMQQLLPTLPRDNPAQHGLHSKRIGSGKPRNTDSLVEKWTSPRKEVRKKGPTVPTRFAIDSDSDSDTSDREHQQQFAPSPSAPKSPPIQVLAEDIDLEADWPQTSQRSEGEGVDGGPVGHAESAAMRGPSEGKVMSIVGTFDRLLVWSPDGLVDKGDDVYFRTLTEWQNVVVNTVHQH</sequence>
<accession>A0A066VNY1</accession>
<dbReference type="InParanoid" id="A0A066VNY1"/>
<feature type="region of interest" description="Disordered" evidence="1">
    <location>
        <begin position="1"/>
        <end position="37"/>
    </location>
</feature>
<reference evidence="2 3" key="1">
    <citation type="submission" date="2014-05" db="EMBL/GenBank/DDBJ databases">
        <title>Draft genome sequence of a rare smut relative, Tilletiaria anomala UBC 951.</title>
        <authorList>
            <consortium name="DOE Joint Genome Institute"/>
            <person name="Toome M."/>
            <person name="Kuo A."/>
            <person name="Henrissat B."/>
            <person name="Lipzen A."/>
            <person name="Tritt A."/>
            <person name="Yoshinaga Y."/>
            <person name="Zane M."/>
            <person name="Barry K."/>
            <person name="Grigoriev I.V."/>
            <person name="Spatafora J.W."/>
            <person name="Aimea M.C."/>
        </authorList>
    </citation>
    <scope>NUCLEOTIDE SEQUENCE [LARGE SCALE GENOMIC DNA]</scope>
    <source>
        <strain evidence="2 3">UBC 951</strain>
    </source>
</reference>
<dbReference type="GeneID" id="25264708"/>